<evidence type="ECO:0000313" key="4">
    <source>
        <dbReference type="Proteomes" id="UP001180020"/>
    </source>
</evidence>
<evidence type="ECO:0000259" key="2">
    <source>
        <dbReference type="Pfam" id="PF23299"/>
    </source>
</evidence>
<sequence length="163" mass="18413">MELDGRDSSLTMKAWCLDESEYQTPAIREENSTSSATPVGPNASGEGLPYTPENFPNPGDKWVWMVGKRKTRSGYWADRYLSLPASLQKTSAFPSKVMVQKYITENFPTADIDSFFASFSWRILAPDSYEISGVVLCCLRFLHFMLCFPADYYDYHSGISKKG</sequence>
<dbReference type="AlphaFoldDB" id="A0AAV9EEQ4"/>
<dbReference type="InterPro" id="IPR055508">
    <property type="entry name" value="DUF7081"/>
</dbReference>
<feature type="region of interest" description="Disordered" evidence="1">
    <location>
        <begin position="28"/>
        <end position="50"/>
    </location>
</feature>
<accession>A0AAV9EEQ4</accession>
<gene>
    <name evidence="3" type="ORF">QJS10_CPA07g00420</name>
</gene>
<evidence type="ECO:0000313" key="3">
    <source>
        <dbReference type="EMBL" id="KAK1312095.1"/>
    </source>
</evidence>
<name>A0AAV9EEQ4_ACOCL</name>
<reference evidence="3" key="1">
    <citation type="journal article" date="2023" name="Nat. Commun.">
        <title>Diploid and tetraploid genomes of Acorus and the evolution of monocots.</title>
        <authorList>
            <person name="Ma L."/>
            <person name="Liu K.W."/>
            <person name="Li Z."/>
            <person name="Hsiao Y.Y."/>
            <person name="Qi Y."/>
            <person name="Fu T."/>
            <person name="Tang G.D."/>
            <person name="Zhang D."/>
            <person name="Sun W.H."/>
            <person name="Liu D.K."/>
            <person name="Li Y."/>
            <person name="Chen G.Z."/>
            <person name="Liu X.D."/>
            <person name="Liao X.Y."/>
            <person name="Jiang Y.T."/>
            <person name="Yu X."/>
            <person name="Hao Y."/>
            <person name="Huang J."/>
            <person name="Zhao X.W."/>
            <person name="Ke S."/>
            <person name="Chen Y.Y."/>
            <person name="Wu W.L."/>
            <person name="Hsu J.L."/>
            <person name="Lin Y.F."/>
            <person name="Huang M.D."/>
            <person name="Li C.Y."/>
            <person name="Huang L."/>
            <person name="Wang Z.W."/>
            <person name="Zhao X."/>
            <person name="Zhong W.Y."/>
            <person name="Peng D.H."/>
            <person name="Ahmad S."/>
            <person name="Lan S."/>
            <person name="Zhang J.S."/>
            <person name="Tsai W.C."/>
            <person name="Van de Peer Y."/>
            <person name="Liu Z.J."/>
        </authorList>
    </citation>
    <scope>NUCLEOTIDE SEQUENCE</scope>
    <source>
        <strain evidence="3">CP</strain>
    </source>
</reference>
<evidence type="ECO:0000256" key="1">
    <source>
        <dbReference type="SAM" id="MobiDB-lite"/>
    </source>
</evidence>
<comment type="caution">
    <text evidence="3">The sequence shown here is derived from an EMBL/GenBank/DDBJ whole genome shotgun (WGS) entry which is preliminary data.</text>
</comment>
<protein>
    <recommendedName>
        <fullName evidence="2">DUF7081 domain-containing protein</fullName>
    </recommendedName>
</protein>
<organism evidence="3 4">
    <name type="scientific">Acorus calamus</name>
    <name type="common">Sweet flag</name>
    <dbReference type="NCBI Taxonomy" id="4465"/>
    <lineage>
        <taxon>Eukaryota</taxon>
        <taxon>Viridiplantae</taxon>
        <taxon>Streptophyta</taxon>
        <taxon>Embryophyta</taxon>
        <taxon>Tracheophyta</taxon>
        <taxon>Spermatophyta</taxon>
        <taxon>Magnoliopsida</taxon>
        <taxon>Liliopsida</taxon>
        <taxon>Acoraceae</taxon>
        <taxon>Acorus</taxon>
    </lineage>
</organism>
<feature type="domain" description="DUF7081" evidence="2">
    <location>
        <begin position="38"/>
        <end position="124"/>
    </location>
</feature>
<reference evidence="3" key="2">
    <citation type="submission" date="2023-06" db="EMBL/GenBank/DDBJ databases">
        <authorList>
            <person name="Ma L."/>
            <person name="Liu K.-W."/>
            <person name="Li Z."/>
            <person name="Hsiao Y.-Y."/>
            <person name="Qi Y."/>
            <person name="Fu T."/>
            <person name="Tang G."/>
            <person name="Zhang D."/>
            <person name="Sun W.-H."/>
            <person name="Liu D.-K."/>
            <person name="Li Y."/>
            <person name="Chen G.-Z."/>
            <person name="Liu X.-D."/>
            <person name="Liao X.-Y."/>
            <person name="Jiang Y.-T."/>
            <person name="Yu X."/>
            <person name="Hao Y."/>
            <person name="Huang J."/>
            <person name="Zhao X.-W."/>
            <person name="Ke S."/>
            <person name="Chen Y.-Y."/>
            <person name="Wu W.-L."/>
            <person name="Hsu J.-L."/>
            <person name="Lin Y.-F."/>
            <person name="Huang M.-D."/>
            <person name="Li C.-Y."/>
            <person name="Huang L."/>
            <person name="Wang Z.-W."/>
            <person name="Zhao X."/>
            <person name="Zhong W.-Y."/>
            <person name="Peng D.-H."/>
            <person name="Ahmad S."/>
            <person name="Lan S."/>
            <person name="Zhang J.-S."/>
            <person name="Tsai W.-C."/>
            <person name="Van De Peer Y."/>
            <person name="Liu Z.-J."/>
        </authorList>
    </citation>
    <scope>NUCLEOTIDE SEQUENCE</scope>
    <source>
        <strain evidence="3">CP</strain>
        <tissue evidence="3">Leaves</tissue>
    </source>
</reference>
<dbReference type="Proteomes" id="UP001180020">
    <property type="component" value="Unassembled WGS sequence"/>
</dbReference>
<dbReference type="EMBL" id="JAUJYO010000007">
    <property type="protein sequence ID" value="KAK1312095.1"/>
    <property type="molecule type" value="Genomic_DNA"/>
</dbReference>
<keyword evidence="4" id="KW-1185">Reference proteome</keyword>
<dbReference type="PANTHER" id="PTHR33345:SF6">
    <property type="entry name" value="OS03G0747200 PROTEIN"/>
    <property type="match status" value="1"/>
</dbReference>
<proteinExistence type="predicted"/>
<dbReference type="PANTHER" id="PTHR33345">
    <property type="entry name" value="ADAPTER PROTEIN, PUTATIVE-RELATED"/>
    <property type="match status" value="1"/>
</dbReference>
<dbReference type="Pfam" id="PF23299">
    <property type="entry name" value="DUF7081"/>
    <property type="match status" value="1"/>
</dbReference>